<accession>A0A2A5QPX8</accession>
<proteinExistence type="predicted"/>
<name>A0A2A5QPX8_9EURY</name>
<sequence>MGDEPLSLRQADDSTLPYIETLLAKNDLPSQDVRSKPECFYVGYDGDDRIGIGGLEMDGTDALLRSVVVERSARENGLGTALCEALEDTAKADGVETLYLLTTTAAEFFGDRGYTEIDRTAVPPAIQRTTEFDDLCPSTATCLQKRLE</sequence>
<gene>
    <name evidence="4" type="ORF">CP557_20190</name>
</gene>
<dbReference type="OrthoDB" id="204402at2157"/>
<dbReference type="InterPro" id="IPR000182">
    <property type="entry name" value="GNAT_dom"/>
</dbReference>
<keyword evidence="1 4" id="KW-0808">Transferase</keyword>
<keyword evidence="2" id="KW-0012">Acyltransferase</keyword>
<dbReference type="RefSeq" id="WP_097381821.1">
    <property type="nucleotide sequence ID" value="NZ_NXNI01000002.1"/>
</dbReference>
<dbReference type="NCBIfam" id="NF040501">
    <property type="entry name" value="resist_ArsN2"/>
    <property type="match status" value="1"/>
</dbReference>
<dbReference type="Proteomes" id="UP000219689">
    <property type="component" value="Unassembled WGS sequence"/>
</dbReference>
<dbReference type="Pfam" id="PF00583">
    <property type="entry name" value="Acetyltransf_1"/>
    <property type="match status" value="1"/>
</dbReference>
<dbReference type="PANTHER" id="PTHR43877:SF2">
    <property type="entry name" value="AMINOALKYLPHOSPHONATE N-ACETYLTRANSFERASE-RELATED"/>
    <property type="match status" value="1"/>
</dbReference>
<dbReference type="PROSITE" id="PS51186">
    <property type="entry name" value="GNAT"/>
    <property type="match status" value="1"/>
</dbReference>
<dbReference type="InterPro" id="IPR016181">
    <property type="entry name" value="Acyl_CoA_acyltransferase"/>
</dbReference>
<comment type="caution">
    <text evidence="4">The sequence shown here is derived from an EMBL/GenBank/DDBJ whole genome shotgun (WGS) entry which is preliminary data.</text>
</comment>
<evidence type="ECO:0000313" key="4">
    <source>
        <dbReference type="EMBL" id="PCR88803.1"/>
    </source>
</evidence>
<protein>
    <submittedName>
        <fullName evidence="4">GNAT family N-acetyltransferase</fullName>
    </submittedName>
</protein>
<keyword evidence="5" id="KW-1185">Reference proteome</keyword>
<dbReference type="GO" id="GO:0016747">
    <property type="term" value="F:acyltransferase activity, transferring groups other than amino-acyl groups"/>
    <property type="evidence" value="ECO:0007669"/>
    <property type="project" value="InterPro"/>
</dbReference>
<organism evidence="4 5">
    <name type="scientific">Natrinema ejinorense</name>
    <dbReference type="NCBI Taxonomy" id="373386"/>
    <lineage>
        <taxon>Archaea</taxon>
        <taxon>Methanobacteriati</taxon>
        <taxon>Methanobacteriota</taxon>
        <taxon>Stenosarchaea group</taxon>
        <taxon>Halobacteria</taxon>
        <taxon>Halobacteriales</taxon>
        <taxon>Natrialbaceae</taxon>
        <taxon>Natrinema</taxon>
    </lineage>
</organism>
<feature type="domain" description="N-acetyltransferase" evidence="3">
    <location>
        <begin position="1"/>
        <end position="148"/>
    </location>
</feature>
<dbReference type="EMBL" id="NXNI01000002">
    <property type="protein sequence ID" value="PCR88803.1"/>
    <property type="molecule type" value="Genomic_DNA"/>
</dbReference>
<evidence type="ECO:0000313" key="5">
    <source>
        <dbReference type="Proteomes" id="UP000219689"/>
    </source>
</evidence>
<reference evidence="4 5" key="1">
    <citation type="submission" date="2017-09" db="EMBL/GenBank/DDBJ databases">
        <title>Genome sequences of Natrinema ejinorence JCM 13890T.</title>
        <authorList>
            <person name="Roh S.W."/>
            <person name="Kim Y.B."/>
            <person name="Kim J.Y."/>
        </authorList>
    </citation>
    <scope>NUCLEOTIDE SEQUENCE [LARGE SCALE GENOMIC DNA]</scope>
    <source>
        <strain evidence="4 5">JCM 13890</strain>
    </source>
</reference>
<evidence type="ECO:0000256" key="1">
    <source>
        <dbReference type="ARBA" id="ARBA00022679"/>
    </source>
</evidence>
<dbReference type="SUPFAM" id="SSF55729">
    <property type="entry name" value="Acyl-CoA N-acyltransferases (Nat)"/>
    <property type="match status" value="1"/>
</dbReference>
<evidence type="ECO:0000256" key="2">
    <source>
        <dbReference type="ARBA" id="ARBA00023315"/>
    </source>
</evidence>
<dbReference type="InterPro" id="IPR050832">
    <property type="entry name" value="Bact_Acetyltransf"/>
</dbReference>
<dbReference type="Gene3D" id="3.40.630.30">
    <property type="match status" value="1"/>
</dbReference>
<evidence type="ECO:0000259" key="3">
    <source>
        <dbReference type="PROSITE" id="PS51186"/>
    </source>
</evidence>
<dbReference type="PANTHER" id="PTHR43877">
    <property type="entry name" value="AMINOALKYLPHOSPHONATE N-ACETYLTRANSFERASE-RELATED-RELATED"/>
    <property type="match status" value="1"/>
</dbReference>
<dbReference type="CDD" id="cd04301">
    <property type="entry name" value="NAT_SF"/>
    <property type="match status" value="1"/>
</dbReference>
<dbReference type="AlphaFoldDB" id="A0A2A5QPX8"/>